<dbReference type="InterPro" id="IPR002347">
    <property type="entry name" value="SDR_fam"/>
</dbReference>
<dbReference type="InterPro" id="IPR020904">
    <property type="entry name" value="Sc_DH/Rdtase_CS"/>
</dbReference>
<evidence type="ECO:0000313" key="4">
    <source>
        <dbReference type="Proteomes" id="UP000263833"/>
    </source>
</evidence>
<proteinExistence type="inferred from homology"/>
<protein>
    <submittedName>
        <fullName evidence="3">SDR family NAD(P)-dependent oxidoreductase</fullName>
    </submittedName>
</protein>
<evidence type="ECO:0000256" key="2">
    <source>
        <dbReference type="RuleBase" id="RU000363"/>
    </source>
</evidence>
<dbReference type="OrthoDB" id="9796652at2"/>
<dbReference type="RefSeq" id="WP_115549008.1">
    <property type="nucleotide sequence ID" value="NZ_QRGP01000001.1"/>
</dbReference>
<dbReference type="PRINTS" id="PR00081">
    <property type="entry name" value="GDHRDH"/>
</dbReference>
<name>A0A371BIN4_9SPHN</name>
<dbReference type="GO" id="GO:0032787">
    <property type="term" value="P:monocarboxylic acid metabolic process"/>
    <property type="evidence" value="ECO:0007669"/>
    <property type="project" value="UniProtKB-ARBA"/>
</dbReference>
<comment type="caution">
    <text evidence="3">The sequence shown here is derived from an EMBL/GenBank/DDBJ whole genome shotgun (WGS) entry which is preliminary data.</text>
</comment>
<sequence length="258" mass="27485">MTFPLPNVSNDLNGRVALVTGASSGFGVRFAKALAACGAKIGLAARRVDRLEAVAEEIRAAGGEAICIPMDATDADQLFAAVDTLEKAYGTVDILINNAGIPDAQRAHKMEVDLIDRVLGVNLRAPYILSCEVARRLMAAKKPGRIVNISSVAHYSYSGNGAALYAITKTAVARMTEALSLEWAKYGINVNAICPGMFKTEMLDGMLERVGDLSQHVVRKRICDPAQMDSTLLYLVSPASECVTGAVIRVDDGQSARN</sequence>
<dbReference type="InterPro" id="IPR036291">
    <property type="entry name" value="NAD(P)-bd_dom_sf"/>
</dbReference>
<accession>A0A371BIN4</accession>
<evidence type="ECO:0000256" key="1">
    <source>
        <dbReference type="ARBA" id="ARBA00006484"/>
    </source>
</evidence>
<dbReference type="FunFam" id="3.40.50.720:FF:000084">
    <property type="entry name" value="Short-chain dehydrogenase reductase"/>
    <property type="match status" value="1"/>
</dbReference>
<comment type="similarity">
    <text evidence="1 2">Belongs to the short-chain dehydrogenases/reductases (SDR) family.</text>
</comment>
<dbReference type="PANTHER" id="PTHR42879">
    <property type="entry name" value="3-OXOACYL-(ACYL-CARRIER-PROTEIN) REDUCTASE"/>
    <property type="match status" value="1"/>
</dbReference>
<keyword evidence="4" id="KW-1185">Reference proteome</keyword>
<evidence type="ECO:0000313" key="3">
    <source>
        <dbReference type="EMBL" id="RDV07462.1"/>
    </source>
</evidence>
<dbReference type="Gene3D" id="3.40.50.720">
    <property type="entry name" value="NAD(P)-binding Rossmann-like Domain"/>
    <property type="match status" value="1"/>
</dbReference>
<dbReference type="PANTHER" id="PTHR42879:SF2">
    <property type="entry name" value="3-OXOACYL-[ACYL-CARRIER-PROTEIN] REDUCTASE FABG"/>
    <property type="match status" value="1"/>
</dbReference>
<dbReference type="SUPFAM" id="SSF51735">
    <property type="entry name" value="NAD(P)-binding Rossmann-fold domains"/>
    <property type="match status" value="1"/>
</dbReference>
<organism evidence="3 4">
    <name type="scientific">Sphingorhabdus pulchriflava</name>
    <dbReference type="NCBI Taxonomy" id="2292257"/>
    <lineage>
        <taxon>Bacteria</taxon>
        <taxon>Pseudomonadati</taxon>
        <taxon>Pseudomonadota</taxon>
        <taxon>Alphaproteobacteria</taxon>
        <taxon>Sphingomonadales</taxon>
        <taxon>Sphingomonadaceae</taxon>
        <taxon>Sphingorhabdus</taxon>
    </lineage>
</organism>
<dbReference type="PRINTS" id="PR00080">
    <property type="entry name" value="SDRFAMILY"/>
</dbReference>
<dbReference type="AlphaFoldDB" id="A0A371BIN4"/>
<dbReference type="InterPro" id="IPR050259">
    <property type="entry name" value="SDR"/>
</dbReference>
<dbReference type="CDD" id="cd05233">
    <property type="entry name" value="SDR_c"/>
    <property type="match status" value="1"/>
</dbReference>
<dbReference type="PROSITE" id="PS00061">
    <property type="entry name" value="ADH_SHORT"/>
    <property type="match status" value="1"/>
</dbReference>
<dbReference type="Pfam" id="PF00106">
    <property type="entry name" value="adh_short"/>
    <property type="match status" value="1"/>
</dbReference>
<reference evidence="4" key="1">
    <citation type="submission" date="2018-08" db="EMBL/GenBank/DDBJ databases">
        <authorList>
            <person name="Kim S.-J."/>
            <person name="Jung G.-Y."/>
        </authorList>
    </citation>
    <scope>NUCLEOTIDE SEQUENCE [LARGE SCALE GENOMIC DNA]</scope>
    <source>
        <strain evidence="4">GY_G</strain>
    </source>
</reference>
<dbReference type="EMBL" id="QRGP01000001">
    <property type="protein sequence ID" value="RDV07462.1"/>
    <property type="molecule type" value="Genomic_DNA"/>
</dbReference>
<dbReference type="Proteomes" id="UP000263833">
    <property type="component" value="Unassembled WGS sequence"/>
</dbReference>
<gene>
    <name evidence="3" type="ORF">DXH95_08995</name>
</gene>